<organism evidence="1">
    <name type="scientific">Calcidiscus leptoporus</name>
    <dbReference type="NCBI Taxonomy" id="127549"/>
    <lineage>
        <taxon>Eukaryota</taxon>
        <taxon>Haptista</taxon>
        <taxon>Haptophyta</taxon>
        <taxon>Prymnesiophyceae</taxon>
        <taxon>Coccolithales</taxon>
        <taxon>Calcidiscaceae</taxon>
        <taxon>Calcidiscus</taxon>
    </lineage>
</organism>
<sequence>MGDGCRGAAACGGVRMRMGSGDVSLQWLTKQQKRARGIRCPFWRRRVADGLEPLLATARFLAARHKSLPVLAPTQASSAPKQHGLPLTTLMEIIRTDLVERQYYVTGRLTPSVYADDCFFDGPDPDMPVRSLQRYSDALRGLFDPKSSALELLSLHSNDSGSFVARWRLCGALQLPWRPKFKSFTGCTLYELNPEGLVCRHTETWSIDALDAFVSMFWPTFGAPSAPPAHELKEALESGVMNSELQRFVVRQPLRCAKHMDMPMLAPKLGVKRGILEEAHEAHDRSPHADEAHC</sequence>
<dbReference type="InterPro" id="IPR032710">
    <property type="entry name" value="NTF2-like_dom_sf"/>
</dbReference>
<name>A0A7S0JI96_9EUKA</name>
<proteinExistence type="predicted"/>
<evidence type="ECO:0000313" key="1">
    <source>
        <dbReference type="EMBL" id="CAD8552535.1"/>
    </source>
</evidence>
<dbReference type="PANTHER" id="PTHR34123">
    <property type="entry name" value="OS04G0578200 PROTEIN"/>
    <property type="match status" value="1"/>
</dbReference>
<accession>A0A7S0JI96</accession>
<reference evidence="1" key="1">
    <citation type="submission" date="2021-01" db="EMBL/GenBank/DDBJ databases">
        <authorList>
            <person name="Corre E."/>
            <person name="Pelletier E."/>
            <person name="Niang G."/>
            <person name="Scheremetjew M."/>
            <person name="Finn R."/>
            <person name="Kale V."/>
            <person name="Holt S."/>
            <person name="Cochrane G."/>
            <person name="Meng A."/>
            <person name="Brown T."/>
            <person name="Cohen L."/>
        </authorList>
    </citation>
    <scope>NUCLEOTIDE SEQUENCE</scope>
    <source>
        <strain evidence="1">RCC1130</strain>
    </source>
</reference>
<dbReference type="Pfam" id="PF10184">
    <property type="entry name" value="DUF2358"/>
    <property type="match status" value="1"/>
</dbReference>
<dbReference type="EMBL" id="HBER01055749">
    <property type="protein sequence ID" value="CAD8552535.1"/>
    <property type="molecule type" value="Transcribed_RNA"/>
</dbReference>
<dbReference type="PANTHER" id="PTHR34123:SF3">
    <property type="entry name" value="SNOAL-LIKE DOMAIN-CONTAINING PROTEIN"/>
    <property type="match status" value="1"/>
</dbReference>
<dbReference type="SUPFAM" id="SSF54427">
    <property type="entry name" value="NTF2-like"/>
    <property type="match status" value="1"/>
</dbReference>
<gene>
    <name evidence="1" type="ORF">CLEP1334_LOCUS27826</name>
</gene>
<protein>
    <submittedName>
        <fullName evidence="1">Uncharacterized protein</fullName>
    </submittedName>
</protein>
<dbReference type="InterPro" id="IPR018790">
    <property type="entry name" value="DUF2358"/>
</dbReference>
<dbReference type="AlphaFoldDB" id="A0A7S0JI96"/>